<reference evidence="4" key="2">
    <citation type="submission" date="2024-06" db="EMBL/GenBank/DDBJ databases">
        <authorList>
            <person name="Plum-Jensen L.E."/>
            <person name="Schramm A."/>
            <person name="Marshall I.P.G."/>
        </authorList>
    </citation>
    <scope>NUCLEOTIDE SEQUENCE</scope>
    <source>
        <strain evidence="4">Rat1</strain>
    </source>
</reference>
<organism evidence="4">
    <name type="scientific">Candidatus Electrothrix aestuarii</name>
    <dbReference type="NCBI Taxonomy" id="3062594"/>
    <lineage>
        <taxon>Bacteria</taxon>
        <taxon>Pseudomonadati</taxon>
        <taxon>Thermodesulfobacteriota</taxon>
        <taxon>Desulfobulbia</taxon>
        <taxon>Desulfobulbales</taxon>
        <taxon>Desulfobulbaceae</taxon>
        <taxon>Candidatus Electrothrix</taxon>
    </lineage>
</organism>
<dbReference type="PANTHER" id="PTHR42879">
    <property type="entry name" value="3-OXOACYL-(ACYL-CARRIER-PROTEIN) REDUCTASE"/>
    <property type="match status" value="1"/>
</dbReference>
<dbReference type="EC" id="1.1.1.100" evidence="4"/>
<dbReference type="Gene3D" id="3.40.50.720">
    <property type="entry name" value="NAD(P)-binding Rossmann-like Domain"/>
    <property type="match status" value="1"/>
</dbReference>
<evidence type="ECO:0000313" key="4">
    <source>
        <dbReference type="EMBL" id="XCN74871.1"/>
    </source>
</evidence>
<dbReference type="Pfam" id="PF13561">
    <property type="entry name" value="adh_short_C2"/>
    <property type="match status" value="1"/>
</dbReference>
<name>A0AAU8M192_9BACT</name>
<dbReference type="PANTHER" id="PTHR42879:SF2">
    <property type="entry name" value="3-OXOACYL-[ACYL-CARRIER-PROTEIN] REDUCTASE FABG"/>
    <property type="match status" value="1"/>
</dbReference>
<dbReference type="KEGG" id="eaj:Q3M24_09060"/>
<dbReference type="SUPFAM" id="SSF51735">
    <property type="entry name" value="NAD(P)-binding Rossmann-fold domains"/>
    <property type="match status" value="1"/>
</dbReference>
<gene>
    <name evidence="4" type="primary">fabG</name>
    <name evidence="4" type="ORF">Q3M24_09060</name>
</gene>
<dbReference type="NCBIfam" id="NF004200">
    <property type="entry name" value="PRK05653.1-5"/>
    <property type="match status" value="1"/>
</dbReference>
<feature type="domain" description="Ketoreductase" evidence="3">
    <location>
        <begin position="10"/>
        <end position="200"/>
    </location>
</feature>
<dbReference type="FunFam" id="3.40.50.720:FF:000173">
    <property type="entry name" value="3-oxoacyl-[acyl-carrier protein] reductase"/>
    <property type="match status" value="1"/>
</dbReference>
<dbReference type="EMBL" id="CP159373">
    <property type="protein sequence ID" value="XCN74871.1"/>
    <property type="molecule type" value="Genomic_DNA"/>
</dbReference>
<dbReference type="InterPro" id="IPR002347">
    <property type="entry name" value="SDR_fam"/>
</dbReference>
<evidence type="ECO:0000259" key="3">
    <source>
        <dbReference type="SMART" id="SM00822"/>
    </source>
</evidence>
<sequence>MSNEQAKEQETAIVTGGSKGIGRAICVELARKGYYVVVNYMGDKNGAEQTLAQIEEQGGQGEICQFDIRDREKVEQVIEKIAEQRGSIDVLVNNAGIIADGLFMMMKPENWNAVLDTSLNGFYNMTRPVLEKMVRKRKGSIISISSASSLVPNRGQANYAAAKAGLNAASRTVATEVARLGIRVNVVAPGLIETDMIQEVPKDHIKSMIPMARIGKPEEVAKVVGFLCSDAASYVTGQVISVNGGMI</sequence>
<dbReference type="SMART" id="SM00822">
    <property type="entry name" value="PKS_KR"/>
    <property type="match status" value="1"/>
</dbReference>
<dbReference type="InterPro" id="IPR050259">
    <property type="entry name" value="SDR"/>
</dbReference>
<comment type="similarity">
    <text evidence="1">Belongs to the short-chain dehydrogenases/reductases (SDR) family.</text>
</comment>
<evidence type="ECO:0000256" key="2">
    <source>
        <dbReference type="ARBA" id="ARBA00023002"/>
    </source>
</evidence>
<dbReference type="InterPro" id="IPR036291">
    <property type="entry name" value="NAD(P)-bd_dom_sf"/>
</dbReference>
<protein>
    <submittedName>
        <fullName evidence="4">3-oxoacyl-ACP reductase FabG</fullName>
        <ecNumber evidence="4">1.1.1.100</ecNumber>
    </submittedName>
</protein>
<accession>A0AAU8M192</accession>
<dbReference type="NCBIfam" id="NF009466">
    <property type="entry name" value="PRK12826.1-2"/>
    <property type="match status" value="1"/>
</dbReference>
<proteinExistence type="inferred from homology"/>
<dbReference type="AlphaFoldDB" id="A0AAU8M192"/>
<dbReference type="PRINTS" id="PR00080">
    <property type="entry name" value="SDRFAMILY"/>
</dbReference>
<evidence type="ECO:0000256" key="1">
    <source>
        <dbReference type="ARBA" id="ARBA00006484"/>
    </source>
</evidence>
<dbReference type="GO" id="GO:0004316">
    <property type="term" value="F:3-oxoacyl-[acyl-carrier-protein] reductase (NADPH) activity"/>
    <property type="evidence" value="ECO:0007669"/>
    <property type="project" value="UniProtKB-EC"/>
</dbReference>
<dbReference type="PRINTS" id="PR00081">
    <property type="entry name" value="GDHRDH"/>
</dbReference>
<dbReference type="InterPro" id="IPR057326">
    <property type="entry name" value="KR_dom"/>
</dbReference>
<keyword evidence="2 4" id="KW-0560">Oxidoreductase</keyword>
<reference evidence="4" key="1">
    <citation type="journal article" date="2024" name="Syst. Appl. Microbiol.">
        <title>First single-strain enrichments of Electrothrix cable bacteria, description of E. aestuarii sp. nov. and E. rattekaaiensis sp. nov., and proposal of a cable bacteria taxonomy following the rules of the SeqCode.</title>
        <authorList>
            <person name="Plum-Jensen L.E."/>
            <person name="Schramm A."/>
            <person name="Marshall I.P.G."/>
        </authorList>
    </citation>
    <scope>NUCLEOTIDE SEQUENCE</scope>
    <source>
        <strain evidence="4">Rat1</strain>
    </source>
</reference>